<dbReference type="AlphaFoldDB" id="D9SGN6"/>
<dbReference type="STRING" id="395494.Galf_1671"/>
<proteinExistence type="predicted"/>
<evidence type="ECO:0000313" key="1">
    <source>
        <dbReference type="EMBL" id="ADL55683.1"/>
    </source>
</evidence>
<gene>
    <name evidence="1" type="ordered locus">Galf_1671</name>
</gene>
<evidence type="ECO:0000313" key="2">
    <source>
        <dbReference type="Proteomes" id="UP000001235"/>
    </source>
</evidence>
<dbReference type="HOGENOM" id="CLU_3136044_0_0_4"/>
<dbReference type="EMBL" id="CP002159">
    <property type="protein sequence ID" value="ADL55683.1"/>
    <property type="molecule type" value="Genomic_DNA"/>
</dbReference>
<accession>D9SGN6</accession>
<sequence>MANKNFIDLTINFGIAFLNSDLHELEFPRHGRGRLSNFPCCYGFKPIIF</sequence>
<dbReference type="Proteomes" id="UP000001235">
    <property type="component" value="Chromosome"/>
</dbReference>
<reference evidence="1 2" key="1">
    <citation type="submission" date="2010-08" db="EMBL/GenBank/DDBJ databases">
        <title>Complete sequence of Gallionella capsiferriformans ES-2.</title>
        <authorList>
            <consortium name="US DOE Joint Genome Institute"/>
            <person name="Lucas S."/>
            <person name="Copeland A."/>
            <person name="Lapidus A."/>
            <person name="Cheng J.-F."/>
            <person name="Bruce D."/>
            <person name="Goodwin L."/>
            <person name="Pitluck S."/>
            <person name="Chertkov O."/>
            <person name="Davenport K.W."/>
            <person name="Detter J.C."/>
            <person name="Han C."/>
            <person name="Tapia R."/>
            <person name="Land M."/>
            <person name="Hauser L."/>
            <person name="Chang Y.-J."/>
            <person name="Jeffries C."/>
            <person name="Kyrpides N."/>
            <person name="Ivanova N."/>
            <person name="Mikhailova N."/>
            <person name="Shelobolina E.S."/>
            <person name="Picardal F."/>
            <person name="Roden E."/>
            <person name="Emerson D."/>
            <person name="Woyke T."/>
        </authorList>
    </citation>
    <scope>NUCLEOTIDE SEQUENCE [LARGE SCALE GENOMIC DNA]</scope>
    <source>
        <strain evidence="1 2">ES-2</strain>
    </source>
</reference>
<keyword evidence="2" id="KW-1185">Reference proteome</keyword>
<dbReference type="KEGG" id="gca:Galf_1671"/>
<organism evidence="1 2">
    <name type="scientific">Gallionella capsiferriformans (strain ES-2)</name>
    <name type="common">Gallionella ferruginea capsiferriformans (strain ES-2)</name>
    <dbReference type="NCBI Taxonomy" id="395494"/>
    <lineage>
        <taxon>Bacteria</taxon>
        <taxon>Pseudomonadati</taxon>
        <taxon>Pseudomonadota</taxon>
        <taxon>Betaproteobacteria</taxon>
        <taxon>Nitrosomonadales</taxon>
        <taxon>Gallionellaceae</taxon>
        <taxon>Gallionella</taxon>
    </lineage>
</organism>
<name>D9SGN6_GALCS</name>
<protein>
    <submittedName>
        <fullName evidence="1">Uncharacterized protein</fullName>
    </submittedName>
</protein>